<protein>
    <submittedName>
        <fullName evidence="1">Uncharacterized protein</fullName>
    </submittedName>
</protein>
<dbReference type="EMBL" id="MN586042">
    <property type="protein sequence ID" value="QGJ95307.1"/>
    <property type="molecule type" value="Genomic_DNA"/>
</dbReference>
<reference evidence="1 2" key="1">
    <citation type="submission" date="2019-10" db="EMBL/GenBank/DDBJ databases">
        <authorList>
            <person name="Zack K.M."/>
            <person name="Garlena R.A."/>
            <person name="Russell D.A."/>
            <person name="Pope W.H."/>
            <person name="Jacobs-Sera D."/>
            <person name="Hatfull G.F."/>
        </authorList>
    </citation>
    <scope>NUCLEOTIDE SEQUENCE [LARGE SCALE GENOMIC DNA]</scope>
</reference>
<proteinExistence type="predicted"/>
<name>A0A649VS10_9CAUD</name>
<dbReference type="RefSeq" id="YP_010752024.1">
    <property type="nucleotide sequence ID" value="NC_073375.1"/>
</dbReference>
<dbReference type="GeneID" id="80005698"/>
<evidence type="ECO:0000313" key="1">
    <source>
        <dbReference type="EMBL" id="QGJ95307.1"/>
    </source>
</evidence>
<sequence>MADCLGPRYGEPYQIVALATLQFSVGGLFDSEPVGHDIHLIRMARNAGTPGPTLCGIDRFAPDAPGWGVGGGVSDPEARACAGCVEVATTEYPGLPVWGSTFAEVFDLRPAPWDTRNLDLSYEWTRP</sequence>
<gene>
    <name evidence="1" type="primary">88</name>
    <name evidence="1" type="ORF">PBI_JAYDEN_88</name>
</gene>
<organism evidence="1 2">
    <name type="scientific">Microbacterium phage Jayden</name>
    <dbReference type="NCBI Taxonomy" id="2656550"/>
    <lineage>
        <taxon>Viruses</taxon>
        <taxon>Duplodnaviria</taxon>
        <taxon>Heunggongvirae</taxon>
        <taxon>Uroviricota</taxon>
        <taxon>Caudoviricetes</taxon>
        <taxon>Hodgkinviridae</taxon>
        <taxon>Metamorphoovirus</taxon>
        <taxon>Metamorphoovirus jayden</taxon>
    </lineage>
</organism>
<dbReference type="KEGG" id="vg:80005698"/>
<keyword evidence="2" id="KW-1185">Reference proteome</keyword>
<dbReference type="Proteomes" id="UP000422411">
    <property type="component" value="Segment"/>
</dbReference>
<accession>A0A649VS10</accession>
<evidence type="ECO:0000313" key="2">
    <source>
        <dbReference type="Proteomes" id="UP000422411"/>
    </source>
</evidence>